<gene>
    <name evidence="1" type="ORF">AVEN_40288_1</name>
</gene>
<evidence type="ECO:0000313" key="1">
    <source>
        <dbReference type="EMBL" id="GBM37340.1"/>
    </source>
</evidence>
<proteinExistence type="predicted"/>
<evidence type="ECO:0000313" key="2">
    <source>
        <dbReference type="Proteomes" id="UP000499080"/>
    </source>
</evidence>
<dbReference type="AlphaFoldDB" id="A0A4Y2F7A5"/>
<evidence type="ECO:0008006" key="3">
    <source>
        <dbReference type="Google" id="ProtNLM"/>
    </source>
</evidence>
<dbReference type="EMBL" id="BGPR01000836">
    <property type="protein sequence ID" value="GBM37340.1"/>
    <property type="molecule type" value="Genomic_DNA"/>
</dbReference>
<sequence length="112" mass="12606">MFPNPLDYSNLPTIRTYTPDNASVTKKEIVIVIKEVHKGTPGPDGIDNIIIQQINKIFSILFMELFNKCLHLGTFSDPLKLGNIILFKKEGKYEDEASANRPISLLPTIGKY</sequence>
<dbReference type="Proteomes" id="UP000499080">
    <property type="component" value="Unassembled WGS sequence"/>
</dbReference>
<protein>
    <recommendedName>
        <fullName evidence="3">Reverse transcriptase domain-containing protein</fullName>
    </recommendedName>
</protein>
<dbReference type="PANTHER" id="PTHR19446">
    <property type="entry name" value="REVERSE TRANSCRIPTASES"/>
    <property type="match status" value="1"/>
</dbReference>
<accession>A0A4Y2F7A5</accession>
<keyword evidence="2" id="KW-1185">Reference proteome</keyword>
<dbReference type="OrthoDB" id="786283at2759"/>
<comment type="caution">
    <text evidence="1">The sequence shown here is derived from an EMBL/GenBank/DDBJ whole genome shotgun (WGS) entry which is preliminary data.</text>
</comment>
<reference evidence="1 2" key="1">
    <citation type="journal article" date="2019" name="Sci. Rep.">
        <title>Orb-weaving spider Araneus ventricosus genome elucidates the spidroin gene catalogue.</title>
        <authorList>
            <person name="Kono N."/>
            <person name="Nakamura H."/>
            <person name="Ohtoshi R."/>
            <person name="Moran D.A.P."/>
            <person name="Shinohara A."/>
            <person name="Yoshida Y."/>
            <person name="Fujiwara M."/>
            <person name="Mori M."/>
            <person name="Tomita M."/>
            <person name="Arakawa K."/>
        </authorList>
    </citation>
    <scope>NUCLEOTIDE SEQUENCE [LARGE SCALE GENOMIC DNA]</scope>
</reference>
<organism evidence="1 2">
    <name type="scientific">Araneus ventricosus</name>
    <name type="common">Orbweaver spider</name>
    <name type="synonym">Epeira ventricosa</name>
    <dbReference type="NCBI Taxonomy" id="182803"/>
    <lineage>
        <taxon>Eukaryota</taxon>
        <taxon>Metazoa</taxon>
        <taxon>Ecdysozoa</taxon>
        <taxon>Arthropoda</taxon>
        <taxon>Chelicerata</taxon>
        <taxon>Arachnida</taxon>
        <taxon>Araneae</taxon>
        <taxon>Araneomorphae</taxon>
        <taxon>Entelegynae</taxon>
        <taxon>Araneoidea</taxon>
        <taxon>Araneidae</taxon>
        <taxon>Araneus</taxon>
    </lineage>
</organism>
<name>A0A4Y2F7A5_ARAVE</name>